<evidence type="ECO:0000313" key="2">
    <source>
        <dbReference type="EMBL" id="VDK69396.1"/>
    </source>
</evidence>
<keyword evidence="3" id="KW-1185">Reference proteome</keyword>
<dbReference type="STRING" id="42156.A0A3P6S561"/>
<evidence type="ECO:0000256" key="1">
    <source>
        <dbReference type="SAM" id="MobiDB-lite"/>
    </source>
</evidence>
<feature type="compositionally biased region" description="Basic residues" evidence="1">
    <location>
        <begin position="55"/>
        <end position="66"/>
    </location>
</feature>
<dbReference type="Proteomes" id="UP000277928">
    <property type="component" value="Unassembled WGS sequence"/>
</dbReference>
<evidence type="ECO:0000313" key="3">
    <source>
        <dbReference type="Proteomes" id="UP000277928"/>
    </source>
</evidence>
<dbReference type="OrthoDB" id="5862042at2759"/>
<feature type="region of interest" description="Disordered" evidence="1">
    <location>
        <begin position="54"/>
        <end position="119"/>
    </location>
</feature>
<dbReference type="AlphaFoldDB" id="A0A3P6S561"/>
<name>A0A3P6S561_LITSI</name>
<feature type="compositionally biased region" description="Basic and acidic residues" evidence="1">
    <location>
        <begin position="67"/>
        <end position="82"/>
    </location>
</feature>
<sequence>MVGRAAIPCEVLTTLDLKNDEVLRYWLGIGITSRYSMAVADIGLPLNSLEIMPRSRSRDHRRRSRSRSRDERRDRDRRYRKDKDRRRRRESDRSDSDNEIESLLKREKRGNGSSNSPSTSIGALVSELGAGVKFDASQLSQAAKEWLDARVTEQLSTAIYYQSMASDL</sequence>
<reference evidence="2 3" key="1">
    <citation type="submission" date="2018-08" db="EMBL/GenBank/DDBJ databases">
        <authorList>
            <person name="Laetsch R D."/>
            <person name="Stevens L."/>
            <person name="Kumar S."/>
            <person name="Blaxter L. M."/>
        </authorList>
    </citation>
    <scope>NUCLEOTIDE SEQUENCE [LARGE SCALE GENOMIC DNA]</scope>
</reference>
<protein>
    <submittedName>
        <fullName evidence="2">Uncharacterized protein</fullName>
    </submittedName>
</protein>
<organism evidence="2 3">
    <name type="scientific">Litomosoides sigmodontis</name>
    <name type="common">Filarial nematode worm</name>
    <dbReference type="NCBI Taxonomy" id="42156"/>
    <lineage>
        <taxon>Eukaryota</taxon>
        <taxon>Metazoa</taxon>
        <taxon>Ecdysozoa</taxon>
        <taxon>Nematoda</taxon>
        <taxon>Chromadorea</taxon>
        <taxon>Rhabditida</taxon>
        <taxon>Spirurina</taxon>
        <taxon>Spiruromorpha</taxon>
        <taxon>Filarioidea</taxon>
        <taxon>Onchocercidae</taxon>
        <taxon>Litomosoides</taxon>
    </lineage>
</organism>
<accession>A0A3P6S561</accession>
<proteinExistence type="predicted"/>
<dbReference type="EMBL" id="UYRX01000021">
    <property type="protein sequence ID" value="VDK69396.1"/>
    <property type="molecule type" value="Genomic_DNA"/>
</dbReference>
<gene>
    <name evidence="2" type="ORF">NLS_LOCUS751</name>
</gene>